<evidence type="ECO:0000256" key="1">
    <source>
        <dbReference type="SAM" id="Phobius"/>
    </source>
</evidence>
<reference evidence="2 3" key="1">
    <citation type="submission" date="2018-06" db="EMBL/GenBank/DDBJ databases">
        <title>Pedobacter endophyticus sp. nov., an endophytic bacterium isolated from a leaf of Triticum aestivum.</title>
        <authorList>
            <person name="Zhang L."/>
        </authorList>
    </citation>
    <scope>NUCLEOTIDE SEQUENCE [LARGE SCALE GENOMIC DNA]</scope>
    <source>
        <strain evidence="2 3">CM134L-2</strain>
    </source>
</reference>
<dbReference type="Proteomes" id="UP000284120">
    <property type="component" value="Unassembled WGS sequence"/>
</dbReference>
<comment type="caution">
    <text evidence="2">The sequence shown here is derived from an EMBL/GenBank/DDBJ whole genome shotgun (WGS) entry which is preliminary data.</text>
</comment>
<name>A0A3S3PXN2_9SPHI</name>
<keyword evidence="3" id="KW-1185">Reference proteome</keyword>
<keyword evidence="1" id="KW-0472">Membrane</keyword>
<gene>
    <name evidence="2" type="ORF">DPV69_19245</name>
</gene>
<feature type="transmembrane region" description="Helical" evidence="1">
    <location>
        <begin position="56"/>
        <end position="78"/>
    </location>
</feature>
<evidence type="ECO:0000313" key="3">
    <source>
        <dbReference type="Proteomes" id="UP000284120"/>
    </source>
</evidence>
<proteinExistence type="predicted"/>
<organism evidence="2 3">
    <name type="scientific">Pedobacter chitinilyticus</name>
    <dbReference type="NCBI Taxonomy" id="2233776"/>
    <lineage>
        <taxon>Bacteria</taxon>
        <taxon>Pseudomonadati</taxon>
        <taxon>Bacteroidota</taxon>
        <taxon>Sphingobacteriia</taxon>
        <taxon>Sphingobacteriales</taxon>
        <taxon>Sphingobacteriaceae</taxon>
        <taxon>Pedobacter</taxon>
    </lineage>
</organism>
<feature type="transmembrane region" description="Helical" evidence="1">
    <location>
        <begin position="27"/>
        <end position="44"/>
    </location>
</feature>
<protein>
    <submittedName>
        <fullName evidence="2">Uncharacterized protein</fullName>
    </submittedName>
</protein>
<keyword evidence="1" id="KW-0812">Transmembrane</keyword>
<keyword evidence="1" id="KW-1133">Transmembrane helix</keyword>
<dbReference type="EMBL" id="SAYW01000007">
    <property type="protein sequence ID" value="RWU04451.1"/>
    <property type="molecule type" value="Genomic_DNA"/>
</dbReference>
<feature type="transmembrane region" description="Helical" evidence="1">
    <location>
        <begin position="90"/>
        <end position="109"/>
    </location>
</feature>
<dbReference type="AlphaFoldDB" id="A0A3S3PXN2"/>
<evidence type="ECO:0000313" key="2">
    <source>
        <dbReference type="EMBL" id="RWU04451.1"/>
    </source>
</evidence>
<sequence>MSLLDIFDVTVDSLRLLDEAGKKRPKIIVILYILFVPTLLWFVFEAPHISLLISPFWFLSLLILVGITLSFLMSYLLWRARIVNYYTPKSFLGLSVIICLLTLSLASFANRQFSTEINPQLSKGGLGFELSKTVLSKNRNH</sequence>
<dbReference type="RefSeq" id="WP_113649043.1">
    <property type="nucleotide sequence ID" value="NZ_QMHN01000007.1"/>
</dbReference>
<accession>A0A3S3PXN2</accession>